<dbReference type="CDD" id="cd07153">
    <property type="entry name" value="Fur_like"/>
    <property type="match status" value="1"/>
</dbReference>
<reference evidence="7 8" key="1">
    <citation type="journal article" date="2022" name="J. Am. Chem. Soc.">
        <title>Biosynthesis of Guanitoxin Enables Global Environmental Detection in Freshwater Cyanobacteria.</title>
        <authorList>
            <person name="Lima S.T."/>
            <person name="Fallon T.R."/>
            <person name="Cordoza J.L."/>
            <person name="Chekan J.R."/>
            <person name="Delbaje E."/>
            <person name="Hopiavuori A.R."/>
            <person name="Alvarenga D.O."/>
            <person name="Wood S.M."/>
            <person name="Luhavaya H."/>
            <person name="Baumgartner J.T."/>
            <person name="Dorr F.A."/>
            <person name="Etchegaray A."/>
            <person name="Pinto E."/>
            <person name="McKinnie S.M.K."/>
            <person name="Fiore M.F."/>
            <person name="Moore B.S."/>
        </authorList>
    </citation>
    <scope>NUCLEOTIDE SEQUENCE [LARGE SCALE GENOMIC DNA]</scope>
    <source>
        <strain evidence="7 8">ITEP-024</strain>
    </source>
</reference>
<dbReference type="Pfam" id="PF01475">
    <property type="entry name" value="FUR"/>
    <property type="match status" value="1"/>
</dbReference>
<keyword evidence="3" id="KW-0862">Zinc</keyword>
<evidence type="ECO:0000256" key="3">
    <source>
        <dbReference type="ARBA" id="ARBA00022833"/>
    </source>
</evidence>
<evidence type="ECO:0000313" key="8">
    <source>
        <dbReference type="Proteomes" id="UP000826540"/>
    </source>
</evidence>
<dbReference type="PANTHER" id="PTHR33202:SF7">
    <property type="entry name" value="FERRIC UPTAKE REGULATION PROTEIN"/>
    <property type="match status" value="1"/>
</dbReference>
<evidence type="ECO:0000256" key="5">
    <source>
        <dbReference type="ARBA" id="ARBA00023125"/>
    </source>
</evidence>
<dbReference type="EMBL" id="CP080598">
    <property type="protein sequence ID" value="QYX31936.1"/>
    <property type="molecule type" value="Genomic_DNA"/>
</dbReference>
<name>A0ABX8X0H4_9CYAN</name>
<evidence type="ECO:0000256" key="6">
    <source>
        <dbReference type="ARBA" id="ARBA00023163"/>
    </source>
</evidence>
<dbReference type="SUPFAM" id="SSF46785">
    <property type="entry name" value="Winged helix' DNA-binding domain"/>
    <property type="match status" value="1"/>
</dbReference>
<dbReference type="Gene3D" id="3.30.1490.190">
    <property type="match status" value="1"/>
</dbReference>
<protein>
    <submittedName>
        <fullName evidence="7">Transcriptional repressor</fullName>
    </submittedName>
</protein>
<sequence>MQEEANAIIQTLKSKGLRVTPQRFAVYANLLSRTDHPTVEQLLTDLNKDFPVSSQATIYSSLQALREVGLVREVLLQEGVSRYDANVQPHHHFCCQSCGAIEDIAWDTFQCIELKNLRPGLQGKTYEVTVQGVCDRCNDEVTGDR</sequence>
<keyword evidence="5" id="KW-0238">DNA-binding</keyword>
<accession>A0ABX8X0H4</accession>
<keyword evidence="4" id="KW-0805">Transcription regulation</keyword>
<evidence type="ECO:0000256" key="4">
    <source>
        <dbReference type="ARBA" id="ARBA00023015"/>
    </source>
</evidence>
<gene>
    <name evidence="7" type="ORF">K2F26_00340</name>
</gene>
<proteinExistence type="inferred from homology"/>
<dbReference type="Proteomes" id="UP000826540">
    <property type="component" value="Chromosome"/>
</dbReference>
<keyword evidence="6" id="KW-0804">Transcription</keyword>
<evidence type="ECO:0000256" key="1">
    <source>
        <dbReference type="ARBA" id="ARBA00007957"/>
    </source>
</evidence>
<dbReference type="PANTHER" id="PTHR33202">
    <property type="entry name" value="ZINC UPTAKE REGULATION PROTEIN"/>
    <property type="match status" value="1"/>
</dbReference>
<comment type="similarity">
    <text evidence="1">Belongs to the Fur family.</text>
</comment>
<dbReference type="InterPro" id="IPR043135">
    <property type="entry name" value="Fur_C"/>
</dbReference>
<evidence type="ECO:0000313" key="7">
    <source>
        <dbReference type="EMBL" id="QYX31936.1"/>
    </source>
</evidence>
<dbReference type="Gene3D" id="1.10.10.10">
    <property type="entry name" value="Winged helix-like DNA-binding domain superfamily/Winged helix DNA-binding domain"/>
    <property type="match status" value="1"/>
</dbReference>
<keyword evidence="8" id="KW-1185">Reference proteome</keyword>
<evidence type="ECO:0000256" key="2">
    <source>
        <dbReference type="ARBA" id="ARBA00022491"/>
    </source>
</evidence>
<dbReference type="RefSeq" id="WP_220609916.1">
    <property type="nucleotide sequence ID" value="NZ_CP080598.1"/>
</dbReference>
<organism evidence="7 8">
    <name type="scientific">Sphaerospermopsis torques-reginae ITEP-024</name>
    <dbReference type="NCBI Taxonomy" id="984208"/>
    <lineage>
        <taxon>Bacteria</taxon>
        <taxon>Bacillati</taxon>
        <taxon>Cyanobacteriota</taxon>
        <taxon>Cyanophyceae</taxon>
        <taxon>Nostocales</taxon>
        <taxon>Aphanizomenonaceae</taxon>
        <taxon>Sphaerospermopsis</taxon>
        <taxon>Sphaerospermopsis torques-reginae</taxon>
    </lineage>
</organism>
<keyword evidence="2" id="KW-0678">Repressor</keyword>
<dbReference type="InterPro" id="IPR002481">
    <property type="entry name" value="FUR"/>
</dbReference>
<dbReference type="InterPro" id="IPR036390">
    <property type="entry name" value="WH_DNA-bd_sf"/>
</dbReference>
<dbReference type="InterPro" id="IPR036388">
    <property type="entry name" value="WH-like_DNA-bd_sf"/>
</dbReference>